<dbReference type="SUPFAM" id="SSF51206">
    <property type="entry name" value="cAMP-binding domain-like"/>
    <property type="match status" value="1"/>
</dbReference>
<dbReference type="EMBL" id="RJTH01000005">
    <property type="protein sequence ID" value="RUM24484.1"/>
    <property type="molecule type" value="Genomic_DNA"/>
</dbReference>
<accession>A0A432PJH9</accession>
<sequence length="493" mass="53399">MIYDVLFGKPLISLVTVGLAGIVVWFFLSRQRPTTRLVMQILFFGLMTLIIVGSGIEPYRFQGYQSEDPQALLVILAKSLWWVHLAWAVIGFIRLYLVLEGSPREARLLQDLVVGVVYIGMALSILAFVFGVPIGTLVATSGVVAIILGLALQSTLADVFSGIALTLGRPYVIGDWILLSDGTEGRVVESNWRATHILTGANNIVVLPNSFLAKLGVTNVSRPDETHLLVLTIRVAPTRMPASIRHVMVSALASCNSIVREPPPVVAMKGLDATALEVELQFKVTSPSQRATARNEVLDLVYRHCKSAGLLLALPASATILTADLPTEETAQPPSVTPLALIEAIPIFATLTSGEKQTLAETTAIREFRKGDVIVREGEMLPSLMMVRAGIIAARHGGEERGRFAPGDFFGETGLLAGMQEVCTLEAVTPVTVYEIDQEAFAPLLTERPALAEEIAEDLANRAERFRNGGALPPEQARNAHAILKTIRTIFRA</sequence>
<dbReference type="InterPro" id="IPR018490">
    <property type="entry name" value="cNMP-bd_dom_sf"/>
</dbReference>
<organism evidence="8 9">
    <name type="scientific">Rhizobium vallis</name>
    <dbReference type="NCBI Taxonomy" id="634290"/>
    <lineage>
        <taxon>Bacteria</taxon>
        <taxon>Pseudomonadati</taxon>
        <taxon>Pseudomonadota</taxon>
        <taxon>Alphaproteobacteria</taxon>
        <taxon>Hyphomicrobiales</taxon>
        <taxon>Rhizobiaceae</taxon>
        <taxon>Rhizobium/Agrobacterium group</taxon>
        <taxon>Rhizobium</taxon>
    </lineage>
</organism>
<feature type="transmembrane region" description="Helical" evidence="6">
    <location>
        <begin position="37"/>
        <end position="59"/>
    </location>
</feature>
<dbReference type="InterPro" id="IPR010920">
    <property type="entry name" value="LSM_dom_sf"/>
</dbReference>
<evidence type="ECO:0000256" key="2">
    <source>
        <dbReference type="ARBA" id="ARBA00022475"/>
    </source>
</evidence>
<dbReference type="SUPFAM" id="SSF50182">
    <property type="entry name" value="Sm-like ribonucleoproteins"/>
    <property type="match status" value="1"/>
</dbReference>
<dbReference type="InterPro" id="IPR006685">
    <property type="entry name" value="MscS_channel_2nd"/>
</dbReference>
<reference evidence="9" key="1">
    <citation type="submission" date="2018-11" db="EMBL/GenBank/DDBJ databases">
        <title>Rhizobium chutanense sp. nov., isolated from root nodules of Phaseolus vulgaris in China.</title>
        <authorList>
            <person name="Huo Y."/>
        </authorList>
    </citation>
    <scope>NUCLEOTIDE SEQUENCE [LARGE SCALE GENOMIC DNA]</scope>
    <source>
        <strain evidence="9">CCBAU 65647</strain>
    </source>
</reference>
<comment type="subcellular location">
    <subcellularLocation>
        <location evidence="1">Cell membrane</location>
        <topology evidence="1">Multi-pass membrane protein</topology>
    </subcellularLocation>
</comment>
<feature type="transmembrane region" description="Helical" evidence="6">
    <location>
        <begin position="138"/>
        <end position="160"/>
    </location>
</feature>
<dbReference type="InterPro" id="IPR023408">
    <property type="entry name" value="MscS_beta-dom_sf"/>
</dbReference>
<dbReference type="RefSeq" id="WP_126922171.1">
    <property type="nucleotide sequence ID" value="NZ_ML133690.1"/>
</dbReference>
<evidence type="ECO:0000256" key="4">
    <source>
        <dbReference type="ARBA" id="ARBA00022989"/>
    </source>
</evidence>
<comment type="caution">
    <text evidence="8">The sequence shown here is derived from an EMBL/GenBank/DDBJ whole genome shotgun (WGS) entry which is preliminary data.</text>
</comment>
<evidence type="ECO:0000313" key="9">
    <source>
        <dbReference type="Proteomes" id="UP000278823"/>
    </source>
</evidence>
<evidence type="ECO:0000313" key="8">
    <source>
        <dbReference type="EMBL" id="RUM24484.1"/>
    </source>
</evidence>
<dbReference type="InterPro" id="IPR011066">
    <property type="entry name" value="MscS_channel_C_sf"/>
</dbReference>
<dbReference type="PANTHER" id="PTHR30566">
    <property type="entry name" value="YNAI-RELATED MECHANOSENSITIVE ION CHANNEL"/>
    <property type="match status" value="1"/>
</dbReference>
<dbReference type="Pfam" id="PF00924">
    <property type="entry name" value="MS_channel_2nd"/>
    <property type="match status" value="1"/>
</dbReference>
<dbReference type="Proteomes" id="UP000278823">
    <property type="component" value="Unassembled WGS sequence"/>
</dbReference>
<evidence type="ECO:0000256" key="6">
    <source>
        <dbReference type="SAM" id="Phobius"/>
    </source>
</evidence>
<evidence type="ECO:0000259" key="7">
    <source>
        <dbReference type="PROSITE" id="PS50042"/>
    </source>
</evidence>
<feature type="transmembrane region" description="Helical" evidence="6">
    <location>
        <begin position="6"/>
        <end position="28"/>
    </location>
</feature>
<dbReference type="AlphaFoldDB" id="A0A432PJH9"/>
<dbReference type="GO" id="GO:0005886">
    <property type="term" value="C:plasma membrane"/>
    <property type="evidence" value="ECO:0007669"/>
    <property type="project" value="UniProtKB-SubCell"/>
</dbReference>
<dbReference type="SMART" id="SM00100">
    <property type="entry name" value="cNMP"/>
    <property type="match status" value="1"/>
</dbReference>
<proteinExistence type="predicted"/>
<dbReference type="Gene3D" id="1.10.287.1260">
    <property type="match status" value="1"/>
</dbReference>
<dbReference type="PANTHER" id="PTHR30566:SF5">
    <property type="entry name" value="MECHANOSENSITIVE ION CHANNEL PROTEIN 1, MITOCHONDRIAL-RELATED"/>
    <property type="match status" value="1"/>
</dbReference>
<dbReference type="OrthoDB" id="9775207at2"/>
<keyword evidence="3 6" id="KW-0812">Transmembrane</keyword>
<dbReference type="InterPro" id="IPR014710">
    <property type="entry name" value="RmlC-like_jellyroll"/>
</dbReference>
<dbReference type="SUPFAM" id="SSF82689">
    <property type="entry name" value="Mechanosensitive channel protein MscS (YggB), C-terminal domain"/>
    <property type="match status" value="1"/>
</dbReference>
<name>A0A432PJH9_9HYPH</name>
<protein>
    <submittedName>
        <fullName evidence="8">Small mechanosensitive ion channel</fullName>
    </submittedName>
</protein>
<evidence type="ECO:0000256" key="1">
    <source>
        <dbReference type="ARBA" id="ARBA00004651"/>
    </source>
</evidence>
<dbReference type="Gene3D" id="3.30.70.100">
    <property type="match status" value="1"/>
</dbReference>
<dbReference type="GO" id="GO:0008381">
    <property type="term" value="F:mechanosensitive monoatomic ion channel activity"/>
    <property type="evidence" value="ECO:0007669"/>
    <property type="project" value="UniProtKB-ARBA"/>
</dbReference>
<dbReference type="InterPro" id="IPR016846">
    <property type="entry name" value="cNMP-bd_ion_channel"/>
</dbReference>
<feature type="transmembrane region" description="Helical" evidence="6">
    <location>
        <begin position="111"/>
        <end position="132"/>
    </location>
</feature>
<feature type="transmembrane region" description="Helical" evidence="6">
    <location>
        <begin position="79"/>
        <end position="99"/>
    </location>
</feature>
<keyword evidence="4 6" id="KW-1133">Transmembrane helix</keyword>
<gene>
    <name evidence="8" type="ORF">EFQ99_17060</name>
</gene>
<dbReference type="Gene3D" id="2.30.30.60">
    <property type="match status" value="1"/>
</dbReference>
<keyword evidence="9" id="KW-1185">Reference proteome</keyword>
<evidence type="ECO:0000256" key="3">
    <source>
        <dbReference type="ARBA" id="ARBA00022692"/>
    </source>
</evidence>
<dbReference type="Pfam" id="PF00027">
    <property type="entry name" value="cNMP_binding"/>
    <property type="match status" value="1"/>
</dbReference>
<feature type="domain" description="Cyclic nucleotide-binding" evidence="7">
    <location>
        <begin position="347"/>
        <end position="462"/>
    </location>
</feature>
<dbReference type="CDD" id="cd00038">
    <property type="entry name" value="CAP_ED"/>
    <property type="match status" value="1"/>
</dbReference>
<dbReference type="PROSITE" id="PS50042">
    <property type="entry name" value="CNMP_BINDING_3"/>
    <property type="match status" value="1"/>
</dbReference>
<evidence type="ECO:0000256" key="5">
    <source>
        <dbReference type="ARBA" id="ARBA00023136"/>
    </source>
</evidence>
<keyword evidence="2" id="KW-1003">Cell membrane</keyword>
<dbReference type="PIRSF" id="PIRSF026673">
    <property type="entry name" value="UCP026673_ion_chan"/>
    <property type="match status" value="1"/>
</dbReference>
<dbReference type="InterPro" id="IPR000595">
    <property type="entry name" value="cNMP-bd_dom"/>
</dbReference>
<dbReference type="Gene3D" id="2.60.120.10">
    <property type="entry name" value="Jelly Rolls"/>
    <property type="match status" value="1"/>
</dbReference>
<keyword evidence="5 6" id="KW-0472">Membrane</keyword>